<evidence type="ECO:0000313" key="2">
    <source>
        <dbReference type="Proteomes" id="UP000324222"/>
    </source>
</evidence>
<proteinExistence type="predicted"/>
<sequence>MEKTLYDVAWFRVWRSDIGGANRCAFCDLEFCWAVLPSLPQQVKGKGPLSNVDSVCCW</sequence>
<evidence type="ECO:0000313" key="1">
    <source>
        <dbReference type="EMBL" id="MPD06064.1"/>
    </source>
</evidence>
<name>A0A5B7KGV9_PORTR</name>
<protein>
    <submittedName>
        <fullName evidence="1">Uncharacterized protein</fullName>
    </submittedName>
</protein>
<keyword evidence="2" id="KW-1185">Reference proteome</keyword>
<dbReference type="AlphaFoldDB" id="A0A5B7KGV9"/>
<accession>A0A5B7KGV9</accession>
<comment type="caution">
    <text evidence="1">The sequence shown here is derived from an EMBL/GenBank/DDBJ whole genome shotgun (WGS) entry which is preliminary data.</text>
</comment>
<organism evidence="1 2">
    <name type="scientific">Portunus trituberculatus</name>
    <name type="common">Swimming crab</name>
    <name type="synonym">Neptunus trituberculatus</name>
    <dbReference type="NCBI Taxonomy" id="210409"/>
    <lineage>
        <taxon>Eukaryota</taxon>
        <taxon>Metazoa</taxon>
        <taxon>Ecdysozoa</taxon>
        <taxon>Arthropoda</taxon>
        <taxon>Crustacea</taxon>
        <taxon>Multicrustacea</taxon>
        <taxon>Malacostraca</taxon>
        <taxon>Eumalacostraca</taxon>
        <taxon>Eucarida</taxon>
        <taxon>Decapoda</taxon>
        <taxon>Pleocyemata</taxon>
        <taxon>Brachyura</taxon>
        <taxon>Eubrachyura</taxon>
        <taxon>Portunoidea</taxon>
        <taxon>Portunidae</taxon>
        <taxon>Portuninae</taxon>
        <taxon>Portunus</taxon>
    </lineage>
</organism>
<dbReference type="EMBL" id="VSRR010149266">
    <property type="protein sequence ID" value="MPD06064.1"/>
    <property type="molecule type" value="Genomic_DNA"/>
</dbReference>
<gene>
    <name evidence="1" type="ORF">E2C01_101845</name>
</gene>
<reference evidence="1 2" key="1">
    <citation type="submission" date="2019-05" db="EMBL/GenBank/DDBJ databases">
        <title>Another draft genome of Portunus trituberculatus and its Hox gene families provides insights of decapod evolution.</title>
        <authorList>
            <person name="Jeong J.-H."/>
            <person name="Song I."/>
            <person name="Kim S."/>
            <person name="Choi T."/>
            <person name="Kim D."/>
            <person name="Ryu S."/>
            <person name="Kim W."/>
        </authorList>
    </citation>
    <scope>NUCLEOTIDE SEQUENCE [LARGE SCALE GENOMIC DNA]</scope>
    <source>
        <tissue evidence="1">Muscle</tissue>
    </source>
</reference>
<dbReference type="Proteomes" id="UP000324222">
    <property type="component" value="Unassembled WGS sequence"/>
</dbReference>